<sequence>MAFPKADNIIIIGGSLAGLMHALTCLTHTEAKVTILERSPNALLHNQGAGVVAGAETQKFFTKYVDARREIAVRSLERLYLDRDGGVVEGSVDRREQRMTSWDVLYRLLRWRVDGMGAGEYFEGGEGGGEQEGSGNRVKDHVRFGQARYEYGCSVDAVKDCGEKGVDVEWKDRDGGTRTTTADFVIAADGASSHVRRQLLPDVQRSYAGYVAFRGTVPESAISEAATAAFVEKFAFFHTTGIQILAYTIPGENGSLRPGHRLVNWVWYCNYEDGSQELEELMTDSEGKRHAVTLPVGGMREEVWSKQKRYADEVLPPQFAEVVKKTTQPFVQAITDNLSKEDVFSDGRLVMVGDAVAGFRPHTAASTSQAAFDALMLAEWIEGRIDRDEYRSRCLGYAKEVQTHGVALGERSQFGRHPFAT</sequence>
<evidence type="ECO:0000313" key="2">
    <source>
        <dbReference type="Proteomes" id="UP001320706"/>
    </source>
</evidence>
<dbReference type="EMBL" id="JAMKPW020000043">
    <property type="protein sequence ID" value="KAK8194359.1"/>
    <property type="molecule type" value="Genomic_DNA"/>
</dbReference>
<dbReference type="Proteomes" id="UP001320706">
    <property type="component" value="Unassembled WGS sequence"/>
</dbReference>
<protein>
    <submittedName>
        <fullName evidence="1">Uncharacterized protein</fullName>
    </submittedName>
</protein>
<name>A0ACC3S3I6_9PEZI</name>
<accession>A0ACC3S3I6</accession>
<gene>
    <name evidence="1" type="ORF">M8818_007549</name>
</gene>
<organism evidence="1 2">
    <name type="scientific">Zalaria obscura</name>
    <dbReference type="NCBI Taxonomy" id="2024903"/>
    <lineage>
        <taxon>Eukaryota</taxon>
        <taxon>Fungi</taxon>
        <taxon>Dikarya</taxon>
        <taxon>Ascomycota</taxon>
        <taxon>Pezizomycotina</taxon>
        <taxon>Dothideomycetes</taxon>
        <taxon>Dothideomycetidae</taxon>
        <taxon>Dothideales</taxon>
        <taxon>Zalariaceae</taxon>
        <taxon>Zalaria</taxon>
    </lineage>
</organism>
<reference evidence="1" key="1">
    <citation type="submission" date="2024-02" db="EMBL/GenBank/DDBJ databases">
        <title>Metagenome Assembled Genome of Zalaria obscura JY119.</title>
        <authorList>
            <person name="Vighnesh L."/>
            <person name="Jagadeeshwari U."/>
            <person name="Venkata Ramana C."/>
            <person name="Sasikala C."/>
        </authorList>
    </citation>
    <scope>NUCLEOTIDE SEQUENCE</scope>
    <source>
        <strain evidence="1">JY119</strain>
    </source>
</reference>
<evidence type="ECO:0000313" key="1">
    <source>
        <dbReference type="EMBL" id="KAK8194359.1"/>
    </source>
</evidence>
<proteinExistence type="predicted"/>
<keyword evidence="2" id="KW-1185">Reference proteome</keyword>
<comment type="caution">
    <text evidence="1">The sequence shown here is derived from an EMBL/GenBank/DDBJ whole genome shotgun (WGS) entry which is preliminary data.</text>
</comment>